<dbReference type="Gene3D" id="1.10.10.10">
    <property type="entry name" value="Winged helix-like DNA-binding domain superfamily/Winged helix DNA-binding domain"/>
    <property type="match status" value="1"/>
</dbReference>
<evidence type="ECO:0000313" key="4">
    <source>
        <dbReference type="EMBL" id="UYW01942.1"/>
    </source>
</evidence>
<evidence type="ECO:0000256" key="3">
    <source>
        <dbReference type="ARBA" id="ARBA00023163"/>
    </source>
</evidence>
<dbReference type="Proteomes" id="UP001163328">
    <property type="component" value="Chromosome"/>
</dbReference>
<dbReference type="SUPFAM" id="SSF46785">
    <property type="entry name" value="Winged helix' DNA-binding domain"/>
    <property type="match status" value="1"/>
</dbReference>
<keyword evidence="3" id="KW-0804">Transcription</keyword>
<organism evidence="4 5">
    <name type="scientific">Flavobacterium agricola</name>
    <dbReference type="NCBI Taxonomy" id="2870839"/>
    <lineage>
        <taxon>Bacteria</taxon>
        <taxon>Pseudomonadati</taxon>
        <taxon>Bacteroidota</taxon>
        <taxon>Flavobacteriia</taxon>
        <taxon>Flavobacteriales</taxon>
        <taxon>Flavobacteriaceae</taxon>
        <taxon>Flavobacterium</taxon>
    </lineage>
</organism>
<gene>
    <name evidence="4" type="ORF">K5I29_03240</name>
</gene>
<dbReference type="PANTHER" id="PTHR38465">
    <property type="entry name" value="HTH-TYPE TRANSCRIPTIONAL REGULATOR MJ1563-RELATED"/>
    <property type="match status" value="1"/>
</dbReference>
<proteinExistence type="predicted"/>
<dbReference type="InterPro" id="IPR036390">
    <property type="entry name" value="WH_DNA-bd_sf"/>
</dbReference>
<evidence type="ECO:0000313" key="5">
    <source>
        <dbReference type="Proteomes" id="UP001163328"/>
    </source>
</evidence>
<dbReference type="RefSeq" id="WP_264434420.1">
    <property type="nucleotide sequence ID" value="NZ_CP081495.1"/>
</dbReference>
<keyword evidence="1" id="KW-0805">Transcription regulation</keyword>
<evidence type="ECO:0000256" key="1">
    <source>
        <dbReference type="ARBA" id="ARBA00023015"/>
    </source>
</evidence>
<dbReference type="InterPro" id="IPR052362">
    <property type="entry name" value="HTH-GbsR_regulator"/>
</dbReference>
<protein>
    <submittedName>
        <fullName evidence="4">MarR family transcriptional regulator</fullName>
    </submittedName>
</protein>
<dbReference type="EMBL" id="CP081495">
    <property type="protein sequence ID" value="UYW01942.1"/>
    <property type="molecule type" value="Genomic_DNA"/>
</dbReference>
<reference evidence="4" key="1">
    <citation type="submission" date="2021-08" db="EMBL/GenBank/DDBJ databases">
        <title>Flavobacterium sp. strain CC-SYL302.</title>
        <authorList>
            <person name="Lin S.-Y."/>
            <person name="Lee T.-H."/>
            <person name="Young C.-C."/>
        </authorList>
    </citation>
    <scope>NUCLEOTIDE SEQUENCE</scope>
    <source>
        <strain evidence="4">CC-SYL302</strain>
    </source>
</reference>
<sequence length="164" mass="19605">MQQKFEDRINLKMVLTEKQKELIEEFGVLNEKYGLPPAECRVWGLFLVADKVELTFDEIMETLNLSKGGTSNALNRLMMTHHIEYITKLGDKKRYFRCKMNNWTQMTKENFEKFDDLNIILKEILKARTSKTPQFNKDLKEVTEFLDFVYKEIMLAIHKWENRT</sequence>
<keyword evidence="5" id="KW-1185">Reference proteome</keyword>
<name>A0ABY6M058_9FLAO</name>
<evidence type="ECO:0000256" key="2">
    <source>
        <dbReference type="ARBA" id="ARBA00023125"/>
    </source>
</evidence>
<dbReference type="PANTHER" id="PTHR38465:SF1">
    <property type="entry name" value="HTH-TYPE TRANSCRIPTIONAL REGULATOR MJ1563-RELATED"/>
    <property type="match status" value="1"/>
</dbReference>
<accession>A0ABY6M058</accession>
<dbReference type="InterPro" id="IPR036388">
    <property type="entry name" value="WH-like_DNA-bd_sf"/>
</dbReference>
<keyword evidence="2" id="KW-0238">DNA-binding</keyword>